<dbReference type="Pfam" id="PF04235">
    <property type="entry name" value="DUF418"/>
    <property type="match status" value="1"/>
</dbReference>
<dbReference type="Proteomes" id="UP001138793">
    <property type="component" value="Unassembled WGS sequence"/>
</dbReference>
<feature type="domain" description="DUF418" evidence="2">
    <location>
        <begin position="229"/>
        <end position="383"/>
    </location>
</feature>
<organism evidence="3 4">
    <name type="scientific">Oceanobacillus polygoni</name>
    <dbReference type="NCBI Taxonomy" id="1235259"/>
    <lineage>
        <taxon>Bacteria</taxon>
        <taxon>Bacillati</taxon>
        <taxon>Bacillota</taxon>
        <taxon>Bacilli</taxon>
        <taxon>Bacillales</taxon>
        <taxon>Bacillaceae</taxon>
        <taxon>Oceanobacillus</taxon>
    </lineage>
</organism>
<feature type="transmembrane region" description="Helical" evidence="1">
    <location>
        <begin position="123"/>
        <end position="138"/>
    </location>
</feature>
<sequence length="392" mass="44270">MDINAAPTKEKNRLVAIDAARGFAIFGIFIVNIGAFSAPYFIYGGATAAWNSTVDRYTQALIDMFFQASFYTLFSLLFGFGIQLLKDRLVERNIHVSRFLAKRLTILVGFGLIHAFAIWHGDILLSYGLIGLLLLLFIKVSNTSLLAWGAVLLGGSVGLLSLALYGTRNALGGSNQLAITQAITNYRSENLITIWSQNYHDWMNANGGIGFFFLIMVLLPLFLFGMYIARKRWLHEPEKHKTILRKLWLVSFIGFIGLKIGPYFVGNPLWLSYLQDNIGGTFSAIFYIVSITFLAQRKNGQRIIQPFAAVGRMALTNYLMQSVICFILFYGIGFGLYGSVRPIVGVGIVLVIFTGQIFLSNWWLRRFRFGPFEWLWRSITYGKRQPLRKLEG</sequence>
<dbReference type="PANTHER" id="PTHR30590:SF2">
    <property type="entry name" value="INNER MEMBRANE PROTEIN"/>
    <property type="match status" value="1"/>
</dbReference>
<dbReference type="PANTHER" id="PTHR30590">
    <property type="entry name" value="INNER MEMBRANE PROTEIN"/>
    <property type="match status" value="1"/>
</dbReference>
<dbReference type="InterPro" id="IPR007349">
    <property type="entry name" value="DUF418"/>
</dbReference>
<reference evidence="3" key="1">
    <citation type="submission" date="2021-03" db="EMBL/GenBank/DDBJ databases">
        <title>Genomic Encyclopedia of Type Strains, Phase IV (KMG-IV): sequencing the most valuable type-strain genomes for metagenomic binning, comparative biology and taxonomic classification.</title>
        <authorList>
            <person name="Goeker M."/>
        </authorList>
    </citation>
    <scope>NUCLEOTIDE SEQUENCE</scope>
    <source>
        <strain evidence="3">DSM 107338</strain>
    </source>
</reference>
<dbReference type="AlphaFoldDB" id="A0A9X0YQ33"/>
<protein>
    <recommendedName>
        <fullName evidence="2">DUF418 domain-containing protein</fullName>
    </recommendedName>
</protein>
<keyword evidence="1" id="KW-0472">Membrane</keyword>
<feature type="transmembrane region" description="Helical" evidence="1">
    <location>
        <begin position="277"/>
        <end position="295"/>
    </location>
</feature>
<name>A0A9X0YQ33_9BACI</name>
<evidence type="ECO:0000256" key="1">
    <source>
        <dbReference type="SAM" id="Phobius"/>
    </source>
</evidence>
<feature type="transmembrane region" description="Helical" evidence="1">
    <location>
        <begin position="247"/>
        <end position="265"/>
    </location>
</feature>
<evidence type="ECO:0000313" key="3">
    <source>
        <dbReference type="EMBL" id="MBP2076623.1"/>
    </source>
</evidence>
<dbReference type="RefSeq" id="WP_187773691.1">
    <property type="nucleotide sequence ID" value="NZ_PIJY01000024.1"/>
</dbReference>
<keyword evidence="1" id="KW-0812">Transmembrane</keyword>
<evidence type="ECO:0000259" key="2">
    <source>
        <dbReference type="Pfam" id="PF04235"/>
    </source>
</evidence>
<feature type="transmembrane region" description="Helical" evidence="1">
    <location>
        <begin position="343"/>
        <end position="364"/>
    </location>
</feature>
<dbReference type="EMBL" id="JAGGMB010000002">
    <property type="protein sequence ID" value="MBP2076623.1"/>
    <property type="molecule type" value="Genomic_DNA"/>
</dbReference>
<feature type="transmembrane region" description="Helical" evidence="1">
    <location>
        <begin position="21"/>
        <end position="44"/>
    </location>
</feature>
<evidence type="ECO:0000313" key="4">
    <source>
        <dbReference type="Proteomes" id="UP001138793"/>
    </source>
</evidence>
<feature type="transmembrane region" description="Helical" evidence="1">
    <location>
        <begin position="145"/>
        <end position="165"/>
    </location>
</feature>
<proteinExistence type="predicted"/>
<feature type="transmembrane region" description="Helical" evidence="1">
    <location>
        <begin position="64"/>
        <end position="85"/>
    </location>
</feature>
<gene>
    <name evidence="3" type="ORF">J2Z64_000835</name>
</gene>
<dbReference type="InterPro" id="IPR052529">
    <property type="entry name" value="Bact_Transport_Assoc"/>
</dbReference>
<accession>A0A9X0YQ33</accession>
<feature type="transmembrane region" description="Helical" evidence="1">
    <location>
        <begin position="315"/>
        <end position="337"/>
    </location>
</feature>
<feature type="transmembrane region" description="Helical" evidence="1">
    <location>
        <begin position="97"/>
        <end position="117"/>
    </location>
</feature>
<keyword evidence="4" id="KW-1185">Reference proteome</keyword>
<keyword evidence="1" id="KW-1133">Transmembrane helix</keyword>
<feature type="transmembrane region" description="Helical" evidence="1">
    <location>
        <begin position="208"/>
        <end position="227"/>
    </location>
</feature>
<comment type="caution">
    <text evidence="3">The sequence shown here is derived from an EMBL/GenBank/DDBJ whole genome shotgun (WGS) entry which is preliminary data.</text>
</comment>